<proteinExistence type="predicted"/>
<gene>
    <name evidence="1" type="ORF">METZ01_LOCUS347655</name>
</gene>
<dbReference type="AlphaFoldDB" id="A0A382RDY1"/>
<dbReference type="InterPro" id="IPR042099">
    <property type="entry name" value="ANL_N_sf"/>
</dbReference>
<protein>
    <submittedName>
        <fullName evidence="1">Uncharacterized protein</fullName>
    </submittedName>
</protein>
<dbReference type="EMBL" id="UINC01120363">
    <property type="protein sequence ID" value="SVC94801.1"/>
    <property type="molecule type" value="Genomic_DNA"/>
</dbReference>
<sequence length="86" mass="10082">MQFDEILKKTEYTESNKPNLKDYESAYNSFDWNDDGYSRLEWLSDGGLNNAYESIDKHVAKGFGDKLSMIWIGKNGEEEKYTYSDF</sequence>
<dbReference type="Gene3D" id="3.40.50.12780">
    <property type="entry name" value="N-terminal domain of ligase-like"/>
    <property type="match status" value="1"/>
</dbReference>
<name>A0A382RDY1_9ZZZZ</name>
<feature type="non-terminal residue" evidence="1">
    <location>
        <position position="86"/>
    </location>
</feature>
<reference evidence="1" key="1">
    <citation type="submission" date="2018-05" db="EMBL/GenBank/DDBJ databases">
        <authorList>
            <person name="Lanie J.A."/>
            <person name="Ng W.-L."/>
            <person name="Kazmierczak K.M."/>
            <person name="Andrzejewski T.M."/>
            <person name="Davidsen T.M."/>
            <person name="Wayne K.J."/>
            <person name="Tettelin H."/>
            <person name="Glass J.I."/>
            <person name="Rusch D."/>
            <person name="Podicherti R."/>
            <person name="Tsui H.-C.T."/>
            <person name="Winkler M.E."/>
        </authorList>
    </citation>
    <scope>NUCLEOTIDE SEQUENCE</scope>
</reference>
<organism evidence="1">
    <name type="scientific">marine metagenome</name>
    <dbReference type="NCBI Taxonomy" id="408172"/>
    <lineage>
        <taxon>unclassified sequences</taxon>
        <taxon>metagenomes</taxon>
        <taxon>ecological metagenomes</taxon>
    </lineage>
</organism>
<evidence type="ECO:0000313" key="1">
    <source>
        <dbReference type="EMBL" id="SVC94801.1"/>
    </source>
</evidence>
<accession>A0A382RDY1</accession>